<dbReference type="Proteomes" id="UP000245959">
    <property type="component" value="Unassembled WGS sequence"/>
</dbReference>
<name>A0A2U1BAG9_9BACT</name>
<evidence type="ECO:0000313" key="2">
    <source>
        <dbReference type="Proteomes" id="UP000245959"/>
    </source>
</evidence>
<dbReference type="RefSeq" id="WP_165832780.1">
    <property type="nucleotide sequence ID" value="NZ_CABMMC010000101.1"/>
</dbReference>
<keyword evidence="2" id="KW-1185">Reference proteome</keyword>
<organism evidence="1 2">
    <name type="scientific">Victivallis vadensis</name>
    <dbReference type="NCBI Taxonomy" id="172901"/>
    <lineage>
        <taxon>Bacteria</taxon>
        <taxon>Pseudomonadati</taxon>
        <taxon>Lentisphaerota</taxon>
        <taxon>Lentisphaeria</taxon>
        <taxon>Victivallales</taxon>
        <taxon>Victivallaceae</taxon>
        <taxon>Victivallis</taxon>
    </lineage>
</organism>
<reference evidence="1 2" key="1">
    <citation type="submission" date="2018-04" db="EMBL/GenBank/DDBJ databases">
        <title>Genomic Encyclopedia of Type Strains, Phase IV (KMG-IV): sequencing the most valuable type-strain genomes for metagenomic binning, comparative biology and taxonomic classification.</title>
        <authorList>
            <person name="Goeker M."/>
        </authorList>
    </citation>
    <scope>NUCLEOTIDE SEQUENCE [LARGE SCALE GENOMIC DNA]</scope>
    <source>
        <strain evidence="1 2">DSM 14823</strain>
    </source>
</reference>
<dbReference type="EMBL" id="QEKH01000002">
    <property type="protein sequence ID" value="PVY45632.1"/>
    <property type="molecule type" value="Genomic_DNA"/>
</dbReference>
<dbReference type="AlphaFoldDB" id="A0A2U1BAG9"/>
<accession>A0A2U1BAG9</accession>
<evidence type="ECO:0000313" key="1">
    <source>
        <dbReference type="EMBL" id="PVY45632.1"/>
    </source>
</evidence>
<sequence length="565" mass="62927">MKRRISILSAIVLILLATGGLLWLHCSGKEGGPSEIVENSSYGCSFNSPGPRLRRVLLLAGTPDPLSRRAAKYTAEELRRIVPADVRVEYRDPFTASAPQERLADTLTLLVSAAEPVEAAAAENADRLSFRCDAAFRNYGGFVFRNWKGLSYSSGDGHYPFKTVTVSVPPGARMAAIRLAARKLAGECRRTVSGTMDRYRMPELLYSHLAAPEGFPEIPGGILLQRGTAPDLRCMELWYVPAGNDPAARRDELLAFLQRQGFEPREPERRYLPETGELTAIPLRGGDRFSGALITPLPFPEQWQGRATLRPPACFLLYLMERESAVPAPETVRRLRLQHPLAFLQLNGVRSASEQELPECFDRLLALPELTLDDRLLLYSHSERKSPSPAIIDRRQRLLASIIDRIAAKQGNPSQFSSDVSSLLSTLQFNRRTTPEQEKQLGRLASLLLKIDEKELCPEGRTFFVPISGRPCVALLIPVPQTVGQYCLVIAPEQDVVYPKVAFRHQNFDQRGFEWGGSSGVKSEFGIDSTASQYALRVEWTRHSERGQYEIRIAYTPPDAGKKGN</sequence>
<protein>
    <submittedName>
        <fullName evidence="1">Uncharacterized protein</fullName>
    </submittedName>
</protein>
<dbReference type="GeneID" id="78297503"/>
<comment type="caution">
    <text evidence="1">The sequence shown here is derived from an EMBL/GenBank/DDBJ whole genome shotgun (WGS) entry which is preliminary data.</text>
</comment>
<proteinExistence type="predicted"/>
<gene>
    <name evidence="1" type="ORF">C8D82_102204</name>
</gene>